<reference evidence="4" key="2">
    <citation type="submission" date="2016-02" db="EMBL/GenBank/DDBJ databases">
        <title>Draft genome sequence of five rapidly growing Mycobacterium species.</title>
        <authorList>
            <person name="Katahira K."/>
            <person name="Gotou Y."/>
            <person name="Iida K."/>
            <person name="Ogura Y."/>
            <person name="Hayashi T."/>
        </authorList>
    </citation>
    <scope>NUCLEOTIDE SEQUENCE [LARGE SCALE GENOMIC DNA]</scope>
    <source>
        <strain evidence="4">JCM15654</strain>
    </source>
</reference>
<evidence type="ECO:0000256" key="1">
    <source>
        <dbReference type="ARBA" id="ARBA00008791"/>
    </source>
</evidence>
<dbReference type="PRINTS" id="PR01438">
    <property type="entry name" value="UNVRSLSTRESS"/>
</dbReference>
<dbReference type="InterPro" id="IPR014729">
    <property type="entry name" value="Rossmann-like_a/b/a_fold"/>
</dbReference>
<dbReference type="Pfam" id="PF00582">
    <property type="entry name" value="Usp"/>
    <property type="match status" value="2"/>
</dbReference>
<proteinExistence type="inferred from homology"/>
<dbReference type="OrthoDB" id="3174546at2"/>
<dbReference type="AlphaFoldDB" id="A0A100VV78"/>
<dbReference type="STRING" id="146020.RMCB_0760"/>
<evidence type="ECO:0000259" key="2">
    <source>
        <dbReference type="Pfam" id="PF00582"/>
    </source>
</evidence>
<dbReference type="InterPro" id="IPR006015">
    <property type="entry name" value="Universal_stress_UspA"/>
</dbReference>
<gene>
    <name evidence="3" type="ORF">RMCB_0760</name>
</gene>
<keyword evidence="4" id="KW-1185">Reference proteome</keyword>
<dbReference type="Gene3D" id="3.40.50.620">
    <property type="entry name" value="HUPs"/>
    <property type="match status" value="2"/>
</dbReference>
<dbReference type="InterPro" id="IPR006016">
    <property type="entry name" value="UspA"/>
</dbReference>
<accession>A0A100VV78</accession>
<evidence type="ECO:0000313" key="4">
    <source>
        <dbReference type="Proteomes" id="UP000069620"/>
    </source>
</evidence>
<evidence type="ECO:0000313" key="3">
    <source>
        <dbReference type="EMBL" id="GAS86664.1"/>
    </source>
</evidence>
<dbReference type="Proteomes" id="UP000069620">
    <property type="component" value="Unassembled WGS sequence"/>
</dbReference>
<dbReference type="EMBL" id="BCSX01000007">
    <property type="protein sequence ID" value="GAS86664.1"/>
    <property type="molecule type" value="Genomic_DNA"/>
</dbReference>
<feature type="domain" description="UspA" evidence="2">
    <location>
        <begin position="160"/>
        <end position="290"/>
    </location>
</feature>
<name>A0A100VV78_9MYCO</name>
<organism evidence="3 4">
    <name type="scientific">Mycolicibacterium brisbanense</name>
    <dbReference type="NCBI Taxonomy" id="146020"/>
    <lineage>
        <taxon>Bacteria</taxon>
        <taxon>Bacillati</taxon>
        <taxon>Actinomycetota</taxon>
        <taxon>Actinomycetes</taxon>
        <taxon>Mycobacteriales</taxon>
        <taxon>Mycobacteriaceae</taxon>
        <taxon>Mycolicibacterium</taxon>
    </lineage>
</organism>
<comment type="caution">
    <text evidence="3">The sequence shown here is derived from an EMBL/GenBank/DDBJ whole genome shotgun (WGS) entry which is preliminary data.</text>
</comment>
<dbReference type="PANTHER" id="PTHR46268:SF6">
    <property type="entry name" value="UNIVERSAL STRESS PROTEIN UP12"/>
    <property type="match status" value="1"/>
</dbReference>
<sequence length="302" mass="32339">MSEEQVRHGIVVGVDGSPSSDVAVAWAARDAALRGVPLTFLHVLPMAAGPAYLDMGLPDDYWGWQQKRGQEVVALARDIANKATAGQERLQLDAAVVSGNTVGTLVDRSRRADLLVVGSRGLGKWSRRVLGSVSSSLVRHAHCPVAVIHDESHPADDAPVVVGVDGSPASELATEIAFDEASRRGAELVVVHTWNDVDYEFPDVKWTDLTPREDRMVSEQLAGWCARYPDVVVRRELMRGRPARELVEQSDGAQLVVVGSRGRGGFVGMMLGSVSAAVVESVRVPVIVARGSAETDGLPGRQ</sequence>
<reference evidence="4" key="1">
    <citation type="journal article" date="2016" name="Genome Announc.">
        <title>Draft Genome Sequences of Five Rapidly Growing Mycobacterium Species, M. thermoresistibile, M. fortuitum subsp. acetamidolyticum, M. canariasense, M. brisbanense, and M. novocastrense.</title>
        <authorList>
            <person name="Katahira K."/>
            <person name="Ogura Y."/>
            <person name="Gotoh Y."/>
            <person name="Hayashi T."/>
        </authorList>
    </citation>
    <scope>NUCLEOTIDE SEQUENCE [LARGE SCALE GENOMIC DNA]</scope>
    <source>
        <strain evidence="4">JCM15654</strain>
    </source>
</reference>
<protein>
    <submittedName>
        <fullName evidence="3">Universal stress protein UspA-like protein</fullName>
    </submittedName>
</protein>
<feature type="domain" description="UspA" evidence="2">
    <location>
        <begin position="10"/>
        <end position="149"/>
    </location>
</feature>
<comment type="similarity">
    <text evidence="1">Belongs to the universal stress protein A family.</text>
</comment>
<dbReference type="PANTHER" id="PTHR46268">
    <property type="entry name" value="STRESS RESPONSE PROTEIN NHAX"/>
    <property type="match status" value="1"/>
</dbReference>
<dbReference type="RefSeq" id="WP_029369780.1">
    <property type="nucleotide sequence ID" value="NZ_BCSX01000007.1"/>
</dbReference>
<dbReference type="SUPFAM" id="SSF52402">
    <property type="entry name" value="Adenine nucleotide alpha hydrolases-like"/>
    <property type="match status" value="2"/>
</dbReference>